<dbReference type="EC" id="2.1.1.145" evidence="5"/>
<accession>A0ABR1J5L6</accession>
<gene>
    <name evidence="5" type="primary">TMT1</name>
    <name evidence="5" type="ORF">VKT23_012569</name>
</gene>
<feature type="domain" description="Methyltransferase type 11" evidence="4">
    <location>
        <begin position="68"/>
        <end position="172"/>
    </location>
</feature>
<evidence type="ECO:0000256" key="1">
    <source>
        <dbReference type="ARBA" id="ARBA00008361"/>
    </source>
</evidence>
<dbReference type="CDD" id="cd02440">
    <property type="entry name" value="AdoMet_MTases"/>
    <property type="match status" value="1"/>
</dbReference>
<dbReference type="PANTHER" id="PTHR44942:SF4">
    <property type="entry name" value="METHYLTRANSFERASE TYPE 11 DOMAIN-CONTAINING PROTEIN"/>
    <property type="match status" value="1"/>
</dbReference>
<keyword evidence="3 5" id="KW-0808">Transferase</keyword>
<proteinExistence type="inferred from homology"/>
<reference evidence="5 6" key="1">
    <citation type="submission" date="2024-01" db="EMBL/GenBank/DDBJ databases">
        <title>A draft genome for the cacao thread blight pathogen Marasmiellus scandens.</title>
        <authorList>
            <person name="Baruah I.K."/>
            <person name="Leung J."/>
            <person name="Bukari Y."/>
            <person name="Amoako-Attah I."/>
            <person name="Meinhardt L.W."/>
            <person name="Bailey B.A."/>
            <person name="Cohen S.P."/>
        </authorList>
    </citation>
    <scope>NUCLEOTIDE SEQUENCE [LARGE SCALE GENOMIC DNA]</scope>
    <source>
        <strain evidence="5 6">GH-19</strain>
    </source>
</reference>
<dbReference type="PANTHER" id="PTHR44942">
    <property type="entry name" value="METHYLTRANSF_11 DOMAIN-CONTAINING PROTEIN"/>
    <property type="match status" value="1"/>
</dbReference>
<comment type="caution">
    <text evidence="5">The sequence shown here is derived from an EMBL/GenBank/DDBJ whole genome shotgun (WGS) entry which is preliminary data.</text>
</comment>
<dbReference type="GO" id="GO:0046547">
    <property type="term" value="F:trans-aconitate 3-methyltransferase activity"/>
    <property type="evidence" value="ECO:0007669"/>
    <property type="project" value="UniProtKB-EC"/>
</dbReference>
<evidence type="ECO:0000313" key="5">
    <source>
        <dbReference type="EMBL" id="KAK7451231.1"/>
    </source>
</evidence>
<sequence>MATFAKASFDTSVYAASRPTYPKALFQFVFNYHQLGIEAFPTKLKSAASHEFQKRFRSGPTPGWGTAVDLGCGTGQATVELIPFKHIIGVDPSEGMVKKAKNYAEELYPGPTSTSRRGQTFDFIQSSAEKLDFLKDESVDLVIAAQAAHWFDFSTLYSTLSRILRPNGTFAFWVYSELRLPQFHPALTPMITEYHQGSDPHTSLGPYWERPGRTILERHLIDVPEPKDVGVNVLSETERVYFAGPYHTETLPSTHTLPVIMRSQTTWNGLLGYLNTFSSLHNWVEKHPGEEKLSERFWRDLMKEAEKVKQDKGEKVALKGEDELTIEWPVALVLGKKI</sequence>
<evidence type="ECO:0000256" key="3">
    <source>
        <dbReference type="ARBA" id="ARBA00022679"/>
    </source>
</evidence>
<keyword evidence="2 5" id="KW-0489">Methyltransferase</keyword>
<dbReference type="EMBL" id="JBANRG010000031">
    <property type="protein sequence ID" value="KAK7451231.1"/>
    <property type="molecule type" value="Genomic_DNA"/>
</dbReference>
<protein>
    <submittedName>
        <fullName evidence="5">Trans-aconitate methyltransferase 1</fullName>
        <ecNumber evidence="5">2.1.1.145</ecNumber>
    </submittedName>
</protein>
<dbReference type="Proteomes" id="UP001498398">
    <property type="component" value="Unassembled WGS sequence"/>
</dbReference>
<dbReference type="InterPro" id="IPR051052">
    <property type="entry name" value="Diverse_substrate_MTase"/>
</dbReference>
<dbReference type="InterPro" id="IPR013216">
    <property type="entry name" value="Methyltransf_11"/>
</dbReference>
<name>A0ABR1J5L6_9AGAR</name>
<dbReference type="InterPro" id="IPR029063">
    <property type="entry name" value="SAM-dependent_MTases_sf"/>
</dbReference>
<organism evidence="5 6">
    <name type="scientific">Marasmiellus scandens</name>
    <dbReference type="NCBI Taxonomy" id="2682957"/>
    <lineage>
        <taxon>Eukaryota</taxon>
        <taxon>Fungi</taxon>
        <taxon>Dikarya</taxon>
        <taxon>Basidiomycota</taxon>
        <taxon>Agaricomycotina</taxon>
        <taxon>Agaricomycetes</taxon>
        <taxon>Agaricomycetidae</taxon>
        <taxon>Agaricales</taxon>
        <taxon>Marasmiineae</taxon>
        <taxon>Omphalotaceae</taxon>
        <taxon>Marasmiellus</taxon>
    </lineage>
</organism>
<dbReference type="Pfam" id="PF08241">
    <property type="entry name" value="Methyltransf_11"/>
    <property type="match status" value="1"/>
</dbReference>
<evidence type="ECO:0000313" key="6">
    <source>
        <dbReference type="Proteomes" id="UP001498398"/>
    </source>
</evidence>
<dbReference type="SUPFAM" id="SSF53335">
    <property type="entry name" value="S-adenosyl-L-methionine-dependent methyltransferases"/>
    <property type="match status" value="1"/>
</dbReference>
<keyword evidence="6" id="KW-1185">Reference proteome</keyword>
<dbReference type="Gene3D" id="3.40.50.150">
    <property type="entry name" value="Vaccinia Virus protein VP39"/>
    <property type="match status" value="1"/>
</dbReference>
<dbReference type="GO" id="GO:0032259">
    <property type="term" value="P:methylation"/>
    <property type="evidence" value="ECO:0007669"/>
    <property type="project" value="UniProtKB-KW"/>
</dbReference>
<evidence type="ECO:0000256" key="2">
    <source>
        <dbReference type="ARBA" id="ARBA00022603"/>
    </source>
</evidence>
<comment type="similarity">
    <text evidence="1">Belongs to the methyltransferase superfamily.</text>
</comment>
<evidence type="ECO:0000259" key="4">
    <source>
        <dbReference type="Pfam" id="PF08241"/>
    </source>
</evidence>